<protein>
    <submittedName>
        <fullName evidence="1">Uncharacterized protein</fullName>
    </submittedName>
</protein>
<evidence type="ECO:0000313" key="1">
    <source>
        <dbReference type="EMBL" id="WHZ60077.1"/>
    </source>
</evidence>
<gene>
    <name evidence="1" type="ORF">QLQ22_12410</name>
</gene>
<dbReference type="Proteomes" id="UP001226091">
    <property type="component" value="Chromosome"/>
</dbReference>
<evidence type="ECO:0000313" key="2">
    <source>
        <dbReference type="Proteomes" id="UP001226091"/>
    </source>
</evidence>
<organism evidence="1 2">
    <name type="scientific">Metabacillus hrfriensis</name>
    <dbReference type="NCBI Taxonomy" id="3048891"/>
    <lineage>
        <taxon>Bacteria</taxon>
        <taxon>Bacillati</taxon>
        <taxon>Bacillota</taxon>
        <taxon>Bacilli</taxon>
        <taxon>Bacillales</taxon>
        <taxon>Bacillaceae</taxon>
        <taxon>Metabacillus</taxon>
    </lineage>
</organism>
<reference evidence="2" key="1">
    <citation type="journal article" date="2025" name="Aquaculture">
        <title>Assessment of the bioflocculant production and safety properties of Metabacillus hrfriensis sp. nov. based on phenotypic and whole-genome sequencing analysis.</title>
        <authorList>
            <person name="Zhang R."/>
            <person name="Zhao Z."/>
            <person name="Luo L."/>
            <person name="Wang S."/>
            <person name="Guo K."/>
            <person name="Xu W."/>
        </authorList>
    </citation>
    <scope>NUCLEOTIDE SEQUENCE [LARGE SCALE GENOMIC DNA]</scope>
    <source>
        <strain evidence="2">CT-WN-B3</strain>
    </source>
</reference>
<name>A0ACD4RIR5_9BACI</name>
<dbReference type="EMBL" id="CP126116">
    <property type="protein sequence ID" value="WHZ60077.1"/>
    <property type="molecule type" value="Genomic_DNA"/>
</dbReference>
<sequence>MGHKRLKEWLGDRDDWNVENWHQVNVPSLKPEDKEIFLNRKKAIDYYINSERTLSEIQNETGIEKAALYRLLKRCLYKDMYNENFGYRGLIPHLKIKEYERKDLPVGLHANATGAFTLFLDRYPEIKKMIDDKFFGKTKNVLMDRHIAIKNLHNQMVQACKKAGIKGNEYPFTSKDSAKRSLERYLKKLADFHFSSGASRYGEEARTAAVNTGMNHKNNHSLRPFQRVQLDGHRIDVLMTLKYLTPDGREVVDKIDRLWVLAIIDEDTRVILGYHVCIKKEYNADDVIYCLQNAVKPKEPVTFSISGLTYNETAGFPTWKSHGCEWVLWEEILLDNAKSHLSQKVTDCLHDNIRCSINLGPVSQPQRRPHIEQFFRILEENGFHRLPNTTGSNPKDPKRKNPEKFAMKYEINEKELTELVEVWLANYNGTPKSALYGLTPLEALQQRVEQGVILRKLPYEKRNDTAFFVIITERRVRGDIKKGRRPHIFFQGAYYRSDKLGSSGAFIGKTLTLHVNTEDIRTLRAFLPNGAELGILEVTGHWRYQKHSLVLRKKIMGMIKSKLIQCSDSDDVLAAYEKHLINKAMDSKSTRTELANLKRNQEIEPEFPPPVTEVEDKTRVEPEIQAEPIKPMIKKTFIL</sequence>
<accession>A0ACD4RIR5</accession>
<proteinExistence type="predicted"/>
<keyword evidence="2" id="KW-1185">Reference proteome</keyword>